<accession>A0A117MN43</accession>
<dbReference type="Proteomes" id="UP000053244">
    <property type="component" value="Unassembled WGS sequence"/>
</dbReference>
<comment type="caution">
    <text evidence="1">The sequence shown here is derived from an EMBL/GenBank/DDBJ whole genome shotgun (WGS) entry which is preliminary data.</text>
</comment>
<dbReference type="AlphaFoldDB" id="A0A117MN43"/>
<dbReference type="InterPro" id="IPR011990">
    <property type="entry name" value="TPR-like_helical_dom_sf"/>
</dbReference>
<proteinExistence type="predicted"/>
<reference evidence="1 2" key="1">
    <citation type="submission" date="2015-10" db="EMBL/GenBank/DDBJ databases">
        <authorList>
            <person name="Gilbert D.G."/>
        </authorList>
    </citation>
    <scope>NUCLEOTIDE SEQUENCE [LARGE SCALE GENOMIC DNA]</scope>
    <source>
        <strain evidence="1 2">NRRL B-16712</strain>
    </source>
</reference>
<dbReference type="SUPFAM" id="SSF48452">
    <property type="entry name" value="TPR-like"/>
    <property type="match status" value="1"/>
</dbReference>
<gene>
    <name evidence="1" type="ORF">ADL15_37965</name>
</gene>
<name>A0A117MN43_9ACTN</name>
<protein>
    <recommendedName>
        <fullName evidence="3">Tetratricopeptide repeat protein</fullName>
    </recommendedName>
</protein>
<dbReference type="Gene3D" id="1.25.40.10">
    <property type="entry name" value="Tetratricopeptide repeat domain"/>
    <property type="match status" value="2"/>
</dbReference>
<dbReference type="EMBL" id="LLZH01000306">
    <property type="protein sequence ID" value="KUL26482.1"/>
    <property type="molecule type" value="Genomic_DNA"/>
</dbReference>
<dbReference type="OrthoDB" id="56388at2"/>
<dbReference type="RefSeq" id="WP_067701939.1">
    <property type="nucleotide sequence ID" value="NZ_LLZH01000306.1"/>
</dbReference>
<evidence type="ECO:0000313" key="2">
    <source>
        <dbReference type="Proteomes" id="UP000053244"/>
    </source>
</evidence>
<evidence type="ECO:0008006" key="3">
    <source>
        <dbReference type="Google" id="ProtNLM"/>
    </source>
</evidence>
<keyword evidence="2" id="KW-1185">Reference proteome</keyword>
<evidence type="ECO:0000313" key="1">
    <source>
        <dbReference type="EMBL" id="KUL26482.1"/>
    </source>
</evidence>
<organism evidence="1 2">
    <name type="scientific">Actinoplanes awajinensis subsp. mycoplanecinus</name>
    <dbReference type="NCBI Taxonomy" id="135947"/>
    <lineage>
        <taxon>Bacteria</taxon>
        <taxon>Bacillati</taxon>
        <taxon>Actinomycetota</taxon>
        <taxon>Actinomycetes</taxon>
        <taxon>Micromonosporales</taxon>
        <taxon>Micromonosporaceae</taxon>
        <taxon>Actinoplanes</taxon>
    </lineage>
</organism>
<sequence length="926" mass="101370">MKTSDELWAVLSEAEDLPYGAAQIALAEQVLRQVDGAGDPALAFYTRLFATNAYIYGGESVKAFATFSWCVSDFDRNPQDYHRNWSHNLLWLFKTMVNALTEFPEVPLARTYSVLEDMERRYRESGHGLQPVYKHRYIVANHIGDTAAADEWYEKWKAAPRNSLSDCAGCDPNTQVEYLNQRGRHADAVELAAPVLTGHLSCVEQPHGILGELMVSYLKAGRLDDAADAHRRSYLGQRGNLADLWAIGEHIRFCARTGNEARGLEILQRHIDWLDRAPSPAAGMNFAAAAVTLLRRVTVIGHGDTLIRRSGRPDVTAEALAGELTTFATELAARFDTRNGTTHQSEMITAAMAEQPYGVDVPLSPSARRSPAVVAKQPQPAEPPVEIPAEGTEPELLDLAEKHLEQDDQVAFGLVLDAYRARFPEPADPRLAGRFWTFRGIQLPGDEHADTIAAWEKAAAAFEQTGEPGKVSGLRARIAMERSRAGLGDPDEVLAVIRADVAHQDAHGTDRDRATAWLRMSTMYFALDLLTEANDAGDRADQHAVAHGEPRRLAHHALLRARNRGAAQRTDEARAAAREAWDFYREHGPARSSAEAATFYGQLAEDPAEVVTAMTESLTTGVPGAELVGHMLRGRALMALARPGDAIDDLVEAVAVCAEQELDQPGTFARQDLAQAYRLAERLPEAAEVAEEALLGFERLGLVEPANDTRFLLAGIYRDLDDTGRALELYRELIELLADNPAGRGQIAEEAGDLLYKLDRDAEAAGTFRAAAASLREAGDPAGELRVLRRRLMALNYADQVAEAEELIDLVARRYAELPVELADEPAVQWGRSIFAFEVGSMFLRRGRHADATTHLAGAPERLRLIGADDDADRVTTLQARALLAGGDAAGAVALLSPVRARNPEDADAGELYDEARAEVDRLNDR</sequence>